<dbReference type="Proteomes" id="UP001385499">
    <property type="component" value="Unassembled WGS sequence"/>
</dbReference>
<keyword evidence="3" id="KW-1185">Reference proteome</keyword>
<accession>A0ABU8TKC2</accession>
<reference evidence="2 3" key="1">
    <citation type="submission" date="2024-02" db="EMBL/GenBank/DDBJ databases">
        <title>Roseibium algae sp. nov., isolated from marine alga (Grateloupia sp.), showing potential in myo-inositol conversion.</title>
        <authorList>
            <person name="Wang Y."/>
        </authorList>
    </citation>
    <scope>NUCLEOTIDE SEQUENCE [LARGE SCALE GENOMIC DNA]</scope>
    <source>
        <strain evidence="2 3">H3510</strain>
    </source>
</reference>
<gene>
    <name evidence="2" type="ORF">V6575_10915</name>
</gene>
<dbReference type="EMBL" id="JBAKIA010000005">
    <property type="protein sequence ID" value="MEJ8474599.1"/>
    <property type="molecule type" value="Genomic_DNA"/>
</dbReference>
<sequence>MDLGNADGVAGDKIAGDLNNDEGKQAVSGDFLSSLNEDQRGIAQENGWNGIGSVIEGYQSLNAKFSDSVALPGEGASDEQRAEFYQSVSKTWTPSDGYSFAMPDGLPEDFPYDQDFAKEAGDWFKDAGLHPNAAQALHDKWIGKMAEAHGQSVEAANERIQAQAEAVDTAHRELVKEYGEPGTDGYNNVVAKADRAMNNLTAQGIDVNGWFAEKGILSDADDNGLQQVADPVAVKLLAFIHDRAFTEDGLSPGGGGAGSNPFDKTNPDLAAQSSLIRSDPDRARSLITAAGREPKQFYL</sequence>
<protein>
    <submittedName>
        <fullName evidence="2">Uncharacterized protein</fullName>
    </submittedName>
</protein>
<evidence type="ECO:0000256" key="1">
    <source>
        <dbReference type="SAM" id="MobiDB-lite"/>
    </source>
</evidence>
<dbReference type="RefSeq" id="WP_340274340.1">
    <property type="nucleotide sequence ID" value="NZ_JBAKIA010000005.1"/>
</dbReference>
<proteinExistence type="predicted"/>
<feature type="region of interest" description="Disordered" evidence="1">
    <location>
        <begin position="1"/>
        <end position="31"/>
    </location>
</feature>
<feature type="region of interest" description="Disordered" evidence="1">
    <location>
        <begin position="248"/>
        <end position="282"/>
    </location>
</feature>
<name>A0ABU8TKC2_9HYPH</name>
<organism evidence="2 3">
    <name type="scientific">Roseibium algae</name>
    <dbReference type="NCBI Taxonomy" id="3123038"/>
    <lineage>
        <taxon>Bacteria</taxon>
        <taxon>Pseudomonadati</taxon>
        <taxon>Pseudomonadota</taxon>
        <taxon>Alphaproteobacteria</taxon>
        <taxon>Hyphomicrobiales</taxon>
        <taxon>Stappiaceae</taxon>
        <taxon>Roseibium</taxon>
    </lineage>
</organism>
<evidence type="ECO:0000313" key="2">
    <source>
        <dbReference type="EMBL" id="MEJ8474599.1"/>
    </source>
</evidence>
<evidence type="ECO:0000313" key="3">
    <source>
        <dbReference type="Proteomes" id="UP001385499"/>
    </source>
</evidence>
<comment type="caution">
    <text evidence="2">The sequence shown here is derived from an EMBL/GenBank/DDBJ whole genome shotgun (WGS) entry which is preliminary data.</text>
</comment>